<dbReference type="Gene3D" id="3.40.50.1820">
    <property type="entry name" value="alpha/beta hydrolase"/>
    <property type="match status" value="1"/>
</dbReference>
<comment type="caution">
    <text evidence="3">The sequence shown here is derived from an EMBL/GenBank/DDBJ whole genome shotgun (WGS) entry which is preliminary data.</text>
</comment>
<protein>
    <submittedName>
        <fullName evidence="3">Thioesterase</fullName>
    </submittedName>
</protein>
<dbReference type="InterPro" id="IPR001031">
    <property type="entry name" value="Thioesterase"/>
</dbReference>
<dbReference type="InterPro" id="IPR012223">
    <property type="entry name" value="TEII"/>
</dbReference>
<dbReference type="Proteomes" id="UP000637578">
    <property type="component" value="Unassembled WGS sequence"/>
</dbReference>
<dbReference type="SUPFAM" id="SSF53474">
    <property type="entry name" value="alpha/beta-Hydrolases"/>
    <property type="match status" value="1"/>
</dbReference>
<dbReference type="InterPro" id="IPR029058">
    <property type="entry name" value="AB_hydrolase_fold"/>
</dbReference>
<evidence type="ECO:0000256" key="1">
    <source>
        <dbReference type="ARBA" id="ARBA00007169"/>
    </source>
</evidence>
<evidence type="ECO:0000313" key="3">
    <source>
        <dbReference type="EMBL" id="GGM45942.1"/>
    </source>
</evidence>
<proteinExistence type="inferred from homology"/>
<dbReference type="AlphaFoldDB" id="A0A8J3FT45"/>
<evidence type="ECO:0000313" key="4">
    <source>
        <dbReference type="Proteomes" id="UP000637578"/>
    </source>
</evidence>
<gene>
    <name evidence="3" type="ORF">GCM10012275_16190</name>
</gene>
<dbReference type="EMBL" id="BMMK01000005">
    <property type="protein sequence ID" value="GGM45942.1"/>
    <property type="molecule type" value="Genomic_DNA"/>
</dbReference>
<feature type="domain" description="Thioesterase" evidence="2">
    <location>
        <begin position="27"/>
        <end position="249"/>
    </location>
</feature>
<dbReference type="PANTHER" id="PTHR11487">
    <property type="entry name" value="THIOESTERASE"/>
    <property type="match status" value="1"/>
</dbReference>
<comment type="similarity">
    <text evidence="1">Belongs to the thioesterase family.</text>
</comment>
<reference evidence="3" key="1">
    <citation type="journal article" date="2014" name="Int. J. Syst. Evol. Microbiol.">
        <title>Complete genome sequence of Corynebacterium casei LMG S-19264T (=DSM 44701T), isolated from a smear-ripened cheese.</title>
        <authorList>
            <consortium name="US DOE Joint Genome Institute (JGI-PGF)"/>
            <person name="Walter F."/>
            <person name="Albersmeier A."/>
            <person name="Kalinowski J."/>
            <person name="Ruckert C."/>
        </authorList>
    </citation>
    <scope>NUCLEOTIDE SEQUENCE</scope>
    <source>
        <strain evidence="3">CGMCC 4.5737</strain>
    </source>
</reference>
<accession>A0A8J3FT45</accession>
<dbReference type="Pfam" id="PF00975">
    <property type="entry name" value="Thioesterase"/>
    <property type="match status" value="1"/>
</dbReference>
<dbReference type="GO" id="GO:0008610">
    <property type="term" value="P:lipid biosynthetic process"/>
    <property type="evidence" value="ECO:0007669"/>
    <property type="project" value="TreeGrafter"/>
</dbReference>
<sequence>MTLSMRTTTRRAGRYVAFDERPYALYRLYCFPFAGGAASSYLSWRKFVPEHVELRVAQLPGRQDRCAEPLRTEVDALVPMLADEFLEEGDERPFGFFGHSMGALVAFELARELRRRGHEVPRVLGVSAKPAPQLRADRKTLHTLPDDALTRELVALGGMPTEICSSPELLSFVLPTIRADLAVCETYRYRPEPPLPCKIKAFGGRQDPMVTDAELAAWQEQSSMPTDIITHRGGHFYLSDALSPVVDAIVTAL</sequence>
<dbReference type="PANTHER" id="PTHR11487:SF0">
    <property type="entry name" value="S-ACYL FATTY ACID SYNTHASE THIOESTERASE, MEDIUM CHAIN"/>
    <property type="match status" value="1"/>
</dbReference>
<keyword evidence="4" id="KW-1185">Reference proteome</keyword>
<name>A0A8J3FT45_9PSEU</name>
<organism evidence="3 4">
    <name type="scientific">Longimycelium tulufanense</name>
    <dbReference type="NCBI Taxonomy" id="907463"/>
    <lineage>
        <taxon>Bacteria</taxon>
        <taxon>Bacillati</taxon>
        <taxon>Actinomycetota</taxon>
        <taxon>Actinomycetes</taxon>
        <taxon>Pseudonocardiales</taxon>
        <taxon>Pseudonocardiaceae</taxon>
        <taxon>Longimycelium</taxon>
    </lineage>
</organism>
<reference evidence="3" key="2">
    <citation type="submission" date="2020-09" db="EMBL/GenBank/DDBJ databases">
        <authorList>
            <person name="Sun Q."/>
            <person name="Zhou Y."/>
        </authorList>
    </citation>
    <scope>NUCLEOTIDE SEQUENCE</scope>
    <source>
        <strain evidence="3">CGMCC 4.5737</strain>
    </source>
</reference>
<evidence type="ECO:0000259" key="2">
    <source>
        <dbReference type="Pfam" id="PF00975"/>
    </source>
</evidence>